<dbReference type="SUPFAM" id="SSF117856">
    <property type="entry name" value="AF0104/ALDC/Ptd012-like"/>
    <property type="match status" value="1"/>
</dbReference>
<protein>
    <recommendedName>
        <fullName evidence="1">PPC domain-containing protein</fullName>
    </recommendedName>
</protein>
<dbReference type="RefSeq" id="WP_078809140.1">
    <property type="nucleotide sequence ID" value="NZ_FUWM01000005.1"/>
</dbReference>
<dbReference type="PANTHER" id="PTHR34988:SF1">
    <property type="entry name" value="DNA-BINDING PROTEIN"/>
    <property type="match status" value="1"/>
</dbReference>
<evidence type="ECO:0000313" key="3">
    <source>
        <dbReference type="Proteomes" id="UP000190625"/>
    </source>
</evidence>
<reference evidence="3" key="1">
    <citation type="submission" date="2017-02" db="EMBL/GenBank/DDBJ databases">
        <authorList>
            <person name="Varghese N."/>
            <person name="Submissions S."/>
        </authorList>
    </citation>
    <scope>NUCLEOTIDE SEQUENCE [LARGE SCALE GENOMIC DNA]</scope>
    <source>
        <strain evidence="3">ATCC BAA-73</strain>
    </source>
</reference>
<dbReference type="PANTHER" id="PTHR34988">
    <property type="entry name" value="PROTEIN, PUTATIVE-RELATED"/>
    <property type="match status" value="1"/>
</dbReference>
<dbReference type="Proteomes" id="UP000190625">
    <property type="component" value="Unassembled WGS sequence"/>
</dbReference>
<evidence type="ECO:0000259" key="1">
    <source>
        <dbReference type="PROSITE" id="PS51742"/>
    </source>
</evidence>
<dbReference type="PROSITE" id="PS51742">
    <property type="entry name" value="PPC"/>
    <property type="match status" value="1"/>
</dbReference>
<accession>A0A1T4K6I4</accession>
<name>A0A1T4K6I4_9FIRM</name>
<keyword evidence="3" id="KW-1185">Reference proteome</keyword>
<gene>
    <name evidence="2" type="ORF">SAMN02745118_00644</name>
</gene>
<dbReference type="EMBL" id="FUWM01000005">
    <property type="protein sequence ID" value="SJZ38050.1"/>
    <property type="molecule type" value="Genomic_DNA"/>
</dbReference>
<dbReference type="OrthoDB" id="9791702at2"/>
<dbReference type="AlphaFoldDB" id="A0A1T4K6I4"/>
<proteinExistence type="predicted"/>
<evidence type="ECO:0000313" key="2">
    <source>
        <dbReference type="EMBL" id="SJZ38050.1"/>
    </source>
</evidence>
<dbReference type="InterPro" id="IPR005175">
    <property type="entry name" value="PPC_dom"/>
</dbReference>
<dbReference type="InterPro" id="IPR025707">
    <property type="entry name" value="DNA_bp_PD1"/>
</dbReference>
<dbReference type="Pfam" id="PF03479">
    <property type="entry name" value="PCC"/>
    <property type="match status" value="1"/>
</dbReference>
<sequence>MLKEYEVKNVYMGRLPYGADLIEELTEIVKEKKIKAGKVTVIGAVKQGVISFYDQEEQEYYDEIFDEKLEIANCTGNISLKDAKPMIHAHISFGNEKGEMFGGHLSSGTIIFAGEYIIEEFAGEPFKRGLDKVTGLTLWE</sequence>
<dbReference type="STRING" id="142842.SAMN02745118_00644"/>
<organism evidence="2 3">
    <name type="scientific">Selenihalanaerobacter shriftii</name>
    <dbReference type="NCBI Taxonomy" id="142842"/>
    <lineage>
        <taxon>Bacteria</taxon>
        <taxon>Bacillati</taxon>
        <taxon>Bacillota</taxon>
        <taxon>Clostridia</taxon>
        <taxon>Halanaerobiales</taxon>
        <taxon>Halobacteroidaceae</taxon>
        <taxon>Selenihalanaerobacter</taxon>
    </lineage>
</organism>
<feature type="domain" description="PPC" evidence="1">
    <location>
        <begin position="5"/>
        <end position="140"/>
    </location>
</feature>
<dbReference type="CDD" id="cd11378">
    <property type="entry name" value="DUF296"/>
    <property type="match status" value="1"/>
</dbReference>
<dbReference type="Gene3D" id="3.30.1330.80">
    <property type="entry name" value="Hypothetical protein, similar to alpha- acetolactate decarboxylase, domain 2"/>
    <property type="match status" value="1"/>
</dbReference>
<dbReference type="PIRSF" id="PIRSF016702">
    <property type="entry name" value="DNA_bp_PD1"/>
    <property type="match status" value="1"/>
</dbReference>